<feature type="transmembrane region" description="Helical" evidence="6">
    <location>
        <begin position="376"/>
        <end position="393"/>
    </location>
</feature>
<feature type="transmembrane region" description="Helical" evidence="6">
    <location>
        <begin position="194"/>
        <end position="216"/>
    </location>
</feature>
<name>A0A2I0AFC4_9ASPA</name>
<feature type="transmembrane region" description="Helical" evidence="6">
    <location>
        <begin position="103"/>
        <end position="129"/>
    </location>
</feature>
<keyword evidence="8" id="KW-1185">Reference proteome</keyword>
<dbReference type="Proteomes" id="UP000236161">
    <property type="component" value="Unassembled WGS sequence"/>
</dbReference>
<reference evidence="7 8" key="1">
    <citation type="journal article" date="2017" name="Nature">
        <title>The Apostasia genome and the evolution of orchids.</title>
        <authorList>
            <person name="Zhang G.Q."/>
            <person name="Liu K.W."/>
            <person name="Li Z."/>
            <person name="Lohaus R."/>
            <person name="Hsiao Y.Y."/>
            <person name="Niu S.C."/>
            <person name="Wang J.Y."/>
            <person name="Lin Y.C."/>
            <person name="Xu Q."/>
            <person name="Chen L.J."/>
            <person name="Yoshida K."/>
            <person name="Fujiwara S."/>
            <person name="Wang Z.W."/>
            <person name="Zhang Y.Q."/>
            <person name="Mitsuda N."/>
            <person name="Wang M."/>
            <person name="Liu G.H."/>
            <person name="Pecoraro L."/>
            <person name="Huang H.X."/>
            <person name="Xiao X.J."/>
            <person name="Lin M."/>
            <person name="Wu X.Y."/>
            <person name="Wu W.L."/>
            <person name="Chen Y.Y."/>
            <person name="Chang S.B."/>
            <person name="Sakamoto S."/>
            <person name="Ohme-Takagi M."/>
            <person name="Yagi M."/>
            <person name="Zeng S.J."/>
            <person name="Shen C.Y."/>
            <person name="Yeh C.M."/>
            <person name="Luo Y.B."/>
            <person name="Tsai W.C."/>
            <person name="Van de Peer Y."/>
            <person name="Liu Z.J."/>
        </authorList>
    </citation>
    <scope>NUCLEOTIDE SEQUENCE [LARGE SCALE GENOMIC DNA]</scope>
    <source>
        <strain evidence="8">cv. Shenzhen</strain>
        <tissue evidence="7">Stem</tissue>
    </source>
</reference>
<dbReference type="InterPro" id="IPR044739">
    <property type="entry name" value="NRT1/PTR"/>
</dbReference>
<feature type="transmembrane region" description="Helical" evidence="6">
    <location>
        <begin position="149"/>
        <end position="167"/>
    </location>
</feature>
<dbReference type="GO" id="GO:0071916">
    <property type="term" value="F:dipeptide transmembrane transporter activity"/>
    <property type="evidence" value="ECO:0007669"/>
    <property type="project" value="InterPro"/>
</dbReference>
<feature type="transmembrane region" description="Helical" evidence="6">
    <location>
        <begin position="78"/>
        <end position="96"/>
    </location>
</feature>
<dbReference type="Pfam" id="PF00854">
    <property type="entry name" value="PTR2"/>
    <property type="match status" value="1"/>
</dbReference>
<dbReference type="EMBL" id="KZ451982">
    <property type="protein sequence ID" value="PKA54251.1"/>
    <property type="molecule type" value="Genomic_DNA"/>
</dbReference>
<evidence type="ECO:0000256" key="2">
    <source>
        <dbReference type="ARBA" id="ARBA00005982"/>
    </source>
</evidence>
<comment type="similarity">
    <text evidence="2">Belongs to the major facilitator superfamily. Proton-dependent oligopeptide transporter (POT/PTR) (TC 2.A.17) family.</text>
</comment>
<gene>
    <name evidence="7" type="primary">PTR3-A</name>
    <name evidence="7" type="ORF">AXF42_Ash000084</name>
</gene>
<dbReference type="GO" id="GO:0042937">
    <property type="term" value="F:tripeptide transmembrane transporter activity"/>
    <property type="evidence" value="ECO:0007669"/>
    <property type="project" value="InterPro"/>
</dbReference>
<evidence type="ECO:0000256" key="5">
    <source>
        <dbReference type="ARBA" id="ARBA00023136"/>
    </source>
</evidence>
<feature type="transmembrane region" description="Helical" evidence="6">
    <location>
        <begin position="496"/>
        <end position="521"/>
    </location>
</feature>
<dbReference type="AlphaFoldDB" id="A0A2I0AFC4"/>
<feature type="transmembrane region" description="Helical" evidence="6">
    <location>
        <begin position="37"/>
        <end position="58"/>
    </location>
</feature>
<comment type="subcellular location">
    <subcellularLocation>
        <location evidence="1">Membrane</location>
        <topology evidence="1">Multi-pass membrane protein</topology>
    </subcellularLocation>
</comment>
<protein>
    <submittedName>
        <fullName evidence="7">Peptide transporter PTR3-A</fullName>
    </submittedName>
</protein>
<feature type="transmembrane region" description="Helical" evidence="6">
    <location>
        <begin position="335"/>
        <end position="356"/>
    </location>
</feature>
<proteinExistence type="inferred from homology"/>
<dbReference type="OrthoDB" id="8904098at2759"/>
<organism evidence="7 8">
    <name type="scientific">Apostasia shenzhenica</name>
    <dbReference type="NCBI Taxonomy" id="1088818"/>
    <lineage>
        <taxon>Eukaryota</taxon>
        <taxon>Viridiplantae</taxon>
        <taxon>Streptophyta</taxon>
        <taxon>Embryophyta</taxon>
        <taxon>Tracheophyta</taxon>
        <taxon>Spermatophyta</taxon>
        <taxon>Magnoliopsida</taxon>
        <taxon>Liliopsida</taxon>
        <taxon>Asparagales</taxon>
        <taxon>Orchidaceae</taxon>
        <taxon>Apostasioideae</taxon>
        <taxon>Apostasia</taxon>
    </lineage>
</organism>
<keyword evidence="5 6" id="KW-0472">Membrane</keyword>
<evidence type="ECO:0000256" key="1">
    <source>
        <dbReference type="ARBA" id="ARBA00004141"/>
    </source>
</evidence>
<keyword evidence="3 6" id="KW-0812">Transmembrane</keyword>
<sequence>MADAERGVNMVEEYTKDGTVDLKGRPFLRSRGGRWQACSFILVYGVLERMAHFGIAPNLVLYLTNKLHQGTVSSSNNVTNWFGTMMMTTVLGAYVADAHLGRYWTFVFSSAIYLLGMILLFLSVSLPSLRPPPCDSSTTVDCSRQTKQYQIAFFFFALYTIAVGAGGTKPNISTMGADQFDPLQPKEREQRISFFSRWTFSVFFGNLISCTALVYIQDNYGWSVGYAIPAAALGFSIIVFLIGTPFYRHKPPSSGPFTRIARVLVASVRKWRVSLPDDPNELHELEDVKVKCRADHTDSIRFLDKAAVMICEESENPWLLCTVTEVEETKQILKLLPIFITTIMPSVMMAQALTLFVKQGATLDRSMGPHFEVPPASLSAIIIIATLTSLAVYDRWLIPAMRKHTKNPRGTTLLKKMGIGLGLYAFIMMVAALTERMRLRAVRESGLVHANTTVPLSVFVLVPQFALMGFAEMLVEVGKMEFFYDQAPEGMKSLGASFFTMSSGVGNFVSSFLLSTVSNITKKGGRRGWIENNLNESHLDYYYSFLAALSAINFILFFMISRSYVHNKEEAASSERC</sequence>
<feature type="transmembrane region" description="Helical" evidence="6">
    <location>
        <begin position="413"/>
        <end position="434"/>
    </location>
</feature>
<evidence type="ECO:0000256" key="3">
    <source>
        <dbReference type="ARBA" id="ARBA00022692"/>
    </source>
</evidence>
<evidence type="ECO:0000256" key="4">
    <source>
        <dbReference type="ARBA" id="ARBA00022989"/>
    </source>
</evidence>
<dbReference type="GO" id="GO:0016020">
    <property type="term" value="C:membrane"/>
    <property type="evidence" value="ECO:0007669"/>
    <property type="project" value="UniProtKB-SubCell"/>
</dbReference>
<dbReference type="SUPFAM" id="SSF103473">
    <property type="entry name" value="MFS general substrate transporter"/>
    <property type="match status" value="1"/>
</dbReference>
<dbReference type="PANTHER" id="PTHR11654">
    <property type="entry name" value="OLIGOPEPTIDE TRANSPORTER-RELATED"/>
    <property type="match status" value="1"/>
</dbReference>
<evidence type="ECO:0000313" key="8">
    <source>
        <dbReference type="Proteomes" id="UP000236161"/>
    </source>
</evidence>
<dbReference type="Gene3D" id="1.20.1250.20">
    <property type="entry name" value="MFS general substrate transporter like domains"/>
    <property type="match status" value="1"/>
</dbReference>
<accession>A0A2I0AFC4</accession>
<dbReference type="InterPro" id="IPR036259">
    <property type="entry name" value="MFS_trans_sf"/>
</dbReference>
<dbReference type="CDD" id="cd17417">
    <property type="entry name" value="MFS_NPF5"/>
    <property type="match status" value="1"/>
</dbReference>
<feature type="transmembrane region" description="Helical" evidence="6">
    <location>
        <begin position="541"/>
        <end position="560"/>
    </location>
</feature>
<keyword evidence="4 6" id="KW-1133">Transmembrane helix</keyword>
<dbReference type="InterPro" id="IPR000109">
    <property type="entry name" value="POT_fam"/>
</dbReference>
<evidence type="ECO:0000256" key="6">
    <source>
        <dbReference type="SAM" id="Phobius"/>
    </source>
</evidence>
<evidence type="ECO:0000313" key="7">
    <source>
        <dbReference type="EMBL" id="PKA54251.1"/>
    </source>
</evidence>
<feature type="transmembrane region" description="Helical" evidence="6">
    <location>
        <begin position="222"/>
        <end position="243"/>
    </location>
</feature>